<reference evidence="1" key="1">
    <citation type="submission" date="2014-09" db="EMBL/GenBank/DDBJ databases">
        <authorList>
            <person name="Magalhaes I.L.F."/>
            <person name="Oliveira U."/>
            <person name="Santos F.R."/>
            <person name="Vidigal T.H.D.A."/>
            <person name="Brescovit A.D."/>
            <person name="Santos A.J."/>
        </authorList>
    </citation>
    <scope>NUCLEOTIDE SEQUENCE</scope>
    <source>
        <tissue evidence="1">Shoot tissue taken approximately 20 cm above the soil surface</tissue>
    </source>
</reference>
<evidence type="ECO:0000313" key="1">
    <source>
        <dbReference type="EMBL" id="JAD41997.1"/>
    </source>
</evidence>
<reference evidence="1" key="2">
    <citation type="journal article" date="2015" name="Data Brief">
        <title>Shoot transcriptome of the giant reed, Arundo donax.</title>
        <authorList>
            <person name="Barrero R.A."/>
            <person name="Guerrero F.D."/>
            <person name="Moolhuijzen P."/>
            <person name="Goolsby J.A."/>
            <person name="Tidwell J."/>
            <person name="Bellgard S.E."/>
            <person name="Bellgard M.I."/>
        </authorList>
    </citation>
    <scope>NUCLEOTIDE SEQUENCE</scope>
    <source>
        <tissue evidence="1">Shoot tissue taken approximately 20 cm above the soil surface</tissue>
    </source>
</reference>
<accession>A0A0A9A4N0</accession>
<organism evidence="1">
    <name type="scientific">Arundo donax</name>
    <name type="common">Giant reed</name>
    <name type="synonym">Donax arundinaceus</name>
    <dbReference type="NCBI Taxonomy" id="35708"/>
    <lineage>
        <taxon>Eukaryota</taxon>
        <taxon>Viridiplantae</taxon>
        <taxon>Streptophyta</taxon>
        <taxon>Embryophyta</taxon>
        <taxon>Tracheophyta</taxon>
        <taxon>Spermatophyta</taxon>
        <taxon>Magnoliopsida</taxon>
        <taxon>Liliopsida</taxon>
        <taxon>Poales</taxon>
        <taxon>Poaceae</taxon>
        <taxon>PACMAD clade</taxon>
        <taxon>Arundinoideae</taxon>
        <taxon>Arundineae</taxon>
        <taxon>Arundo</taxon>
    </lineage>
</organism>
<protein>
    <submittedName>
        <fullName evidence="1">Uncharacterized protein</fullName>
    </submittedName>
</protein>
<sequence length="12" mass="1300">MGIGVIYYGGDR</sequence>
<dbReference type="EMBL" id="GBRH01255898">
    <property type="protein sequence ID" value="JAD41997.1"/>
    <property type="molecule type" value="Transcribed_RNA"/>
</dbReference>
<name>A0A0A9A4N0_ARUDO</name>
<proteinExistence type="predicted"/>